<keyword evidence="3" id="KW-0285">Flavoprotein</keyword>
<name>A0A9P9W9T9_9PEZI</name>
<dbReference type="GO" id="GO:0016491">
    <property type="term" value="F:oxidoreductase activity"/>
    <property type="evidence" value="ECO:0007669"/>
    <property type="project" value="UniProtKB-KW"/>
</dbReference>
<evidence type="ECO:0000256" key="4">
    <source>
        <dbReference type="ARBA" id="ARBA00022827"/>
    </source>
</evidence>
<dbReference type="GO" id="GO:0044550">
    <property type="term" value="P:secondary metabolite biosynthetic process"/>
    <property type="evidence" value="ECO:0007669"/>
    <property type="project" value="UniProtKB-ARBA"/>
</dbReference>
<dbReference type="PRINTS" id="PR00420">
    <property type="entry name" value="RNGMNOXGNASE"/>
</dbReference>
<dbReference type="Proteomes" id="UP000829685">
    <property type="component" value="Unassembled WGS sequence"/>
</dbReference>
<sequence length="467" mass="51701">MTASADLPYADRDVGGCGGPKPHIAIVGGGIVGVVLTLGLIKQAIPVQLYEQAQGFRELGAGIAFSACARRCMELIDPSIPQALVRGGAVSISDVEDQDCLRWIDGYNQYRPDEPEYQKPLAQIGGAGFRGCRRDEFLEELSKSLPAGVIKFGKRLETIEIQADGKIILAFGDGTQAEATAVIGCDGIKSRVRKHMYGAKNEVSYPQFTHKVAYRALLPMTDALEVLGTWKANNFHHHVGPGAHMTHYPVANHKALNVVIVLSDPQPWPDHDNMVAEGSREKLEAALQDWHPTVLKLVRRLPDKLNTWALFDLGDYPLPRYNAGRICVAGDAAHATTPHHGAGACLGIEDALCLNILLGQVCSNNNADLNHAVEVAFGVFDKIRRPRTQWLVNSSRRACDLYHQQEWADPSRRVKAETCFEEMRDRSYKIWHFDVDDMVRQTQAEYNRRLLDCSVENGPGRKFGYVL</sequence>
<accession>A0A9P9W9T9</accession>
<gene>
    <name evidence="7" type="ORF">JX265_012679</name>
</gene>
<evidence type="ECO:0000313" key="7">
    <source>
        <dbReference type="EMBL" id="KAI1853848.1"/>
    </source>
</evidence>
<keyword evidence="4" id="KW-0274">FAD</keyword>
<reference evidence="7" key="1">
    <citation type="submission" date="2021-03" db="EMBL/GenBank/DDBJ databases">
        <title>Revisited historic fungal species revealed as producer of novel bioactive compounds through whole genome sequencing and comparative genomics.</title>
        <authorList>
            <person name="Vignolle G.A."/>
            <person name="Hochenegger N."/>
            <person name="Mach R.L."/>
            <person name="Mach-Aigner A.R."/>
            <person name="Javad Rahimi M."/>
            <person name="Salim K.A."/>
            <person name="Chan C.M."/>
            <person name="Lim L.B.L."/>
            <person name="Cai F."/>
            <person name="Druzhinina I.S."/>
            <person name="U'Ren J.M."/>
            <person name="Derntl C."/>
        </authorList>
    </citation>
    <scope>NUCLEOTIDE SEQUENCE</scope>
    <source>
        <strain evidence="7">TUCIM 5799</strain>
    </source>
</reference>
<comment type="pathway">
    <text evidence="1">Secondary metabolite biosynthesis.</text>
</comment>
<dbReference type="PANTHER" id="PTHR46720:SF3">
    <property type="entry name" value="FAD-BINDING DOMAIN-CONTAINING PROTEIN-RELATED"/>
    <property type="match status" value="1"/>
</dbReference>
<comment type="similarity">
    <text evidence="2">Belongs to the paxM FAD-dependent monooxygenase family.</text>
</comment>
<proteinExistence type="inferred from homology"/>
<dbReference type="FunFam" id="3.50.50.60:FF:000153">
    <property type="entry name" value="Salicylate hydroxylase, putative"/>
    <property type="match status" value="1"/>
</dbReference>
<organism evidence="7 8">
    <name type="scientific">Neoarthrinium moseri</name>
    <dbReference type="NCBI Taxonomy" id="1658444"/>
    <lineage>
        <taxon>Eukaryota</taxon>
        <taxon>Fungi</taxon>
        <taxon>Dikarya</taxon>
        <taxon>Ascomycota</taxon>
        <taxon>Pezizomycotina</taxon>
        <taxon>Sordariomycetes</taxon>
        <taxon>Xylariomycetidae</taxon>
        <taxon>Amphisphaeriales</taxon>
        <taxon>Apiosporaceae</taxon>
        <taxon>Neoarthrinium</taxon>
    </lineage>
</organism>
<evidence type="ECO:0000259" key="6">
    <source>
        <dbReference type="Pfam" id="PF01494"/>
    </source>
</evidence>
<dbReference type="GO" id="GO:0071949">
    <property type="term" value="F:FAD binding"/>
    <property type="evidence" value="ECO:0007669"/>
    <property type="project" value="InterPro"/>
</dbReference>
<dbReference type="OrthoDB" id="417877at2759"/>
<evidence type="ECO:0000313" key="8">
    <source>
        <dbReference type="Proteomes" id="UP000829685"/>
    </source>
</evidence>
<evidence type="ECO:0000256" key="3">
    <source>
        <dbReference type="ARBA" id="ARBA00022630"/>
    </source>
</evidence>
<dbReference type="PANTHER" id="PTHR46720">
    <property type="entry name" value="HYDROXYLASE, PUTATIVE (AFU_ORTHOLOGUE AFUA_3G01460)-RELATED"/>
    <property type="match status" value="1"/>
</dbReference>
<evidence type="ECO:0000256" key="1">
    <source>
        <dbReference type="ARBA" id="ARBA00005179"/>
    </source>
</evidence>
<protein>
    <recommendedName>
        <fullName evidence="6">FAD-binding domain-containing protein</fullName>
    </recommendedName>
</protein>
<dbReference type="Pfam" id="PF01494">
    <property type="entry name" value="FAD_binding_3"/>
    <property type="match status" value="1"/>
</dbReference>
<dbReference type="EMBL" id="JAFIMR010000056">
    <property type="protein sequence ID" value="KAI1853848.1"/>
    <property type="molecule type" value="Genomic_DNA"/>
</dbReference>
<keyword evidence="5" id="KW-0560">Oxidoreductase</keyword>
<feature type="domain" description="FAD-binding" evidence="6">
    <location>
        <begin position="150"/>
        <end position="363"/>
    </location>
</feature>
<dbReference type="AlphaFoldDB" id="A0A9P9W9T9"/>
<dbReference type="InterPro" id="IPR051104">
    <property type="entry name" value="FAD_monoxygenase"/>
</dbReference>
<evidence type="ECO:0000256" key="5">
    <source>
        <dbReference type="ARBA" id="ARBA00023002"/>
    </source>
</evidence>
<comment type="caution">
    <text evidence="7">The sequence shown here is derived from an EMBL/GenBank/DDBJ whole genome shotgun (WGS) entry which is preliminary data.</text>
</comment>
<keyword evidence="8" id="KW-1185">Reference proteome</keyword>
<dbReference type="InterPro" id="IPR002938">
    <property type="entry name" value="FAD-bd"/>
</dbReference>
<dbReference type="Gene3D" id="3.50.50.60">
    <property type="entry name" value="FAD/NAD(P)-binding domain"/>
    <property type="match status" value="1"/>
</dbReference>
<evidence type="ECO:0000256" key="2">
    <source>
        <dbReference type="ARBA" id="ARBA00007992"/>
    </source>
</evidence>
<dbReference type="SUPFAM" id="SSF54373">
    <property type="entry name" value="FAD-linked reductases, C-terminal domain"/>
    <property type="match status" value="1"/>
</dbReference>
<dbReference type="InterPro" id="IPR036188">
    <property type="entry name" value="FAD/NAD-bd_sf"/>
</dbReference>
<dbReference type="SUPFAM" id="SSF51905">
    <property type="entry name" value="FAD/NAD(P)-binding domain"/>
    <property type="match status" value="1"/>
</dbReference>